<dbReference type="GO" id="GO:0005634">
    <property type="term" value="C:nucleus"/>
    <property type="evidence" value="ECO:0007669"/>
    <property type="project" value="EnsemblFungi"/>
</dbReference>
<dbReference type="GO" id="GO:0070682">
    <property type="term" value="P:proteasome regulatory particle assembly"/>
    <property type="evidence" value="ECO:0007669"/>
    <property type="project" value="EnsemblFungi"/>
</dbReference>
<dbReference type="OMA" id="DWGGRGM"/>
<reference evidence="4 5" key="1">
    <citation type="journal article" date="2007" name="Nat. Biotechnol.">
        <title>Genome sequence of the lignocellulose-bioconverting and xylose-fermenting yeast Pichia stipitis.</title>
        <authorList>
            <person name="Jeffries T.W."/>
            <person name="Grigoriev I.V."/>
            <person name="Grimwood J."/>
            <person name="Laplaza J.M."/>
            <person name="Aerts A."/>
            <person name="Salamov A."/>
            <person name="Schmutz J."/>
            <person name="Lindquist E."/>
            <person name="Dehal P."/>
            <person name="Shapiro H."/>
            <person name="Jin Y.S."/>
            <person name="Passoth V."/>
            <person name="Richardson P.M."/>
        </authorList>
    </citation>
    <scope>NUCLEOTIDE SEQUENCE [LARGE SCALE GENOMIC DNA]</scope>
    <source>
        <strain evidence="5">ATCC 58785 / CBS 6054 / NBRC 10063 / NRRL Y-11545</strain>
    </source>
</reference>
<dbReference type="InterPro" id="IPR035269">
    <property type="entry name" value="PSMD9"/>
</dbReference>
<dbReference type="Pfam" id="PF18265">
    <property type="entry name" value="Nas2_N"/>
    <property type="match status" value="1"/>
</dbReference>
<evidence type="ECO:0000256" key="1">
    <source>
        <dbReference type="ARBA" id="ARBA00023186"/>
    </source>
</evidence>
<dbReference type="PANTHER" id="PTHR12651:SF1">
    <property type="entry name" value="26S PROTEASOME NON-ATPASE REGULATORY SUBUNIT 9"/>
    <property type="match status" value="1"/>
</dbReference>
<dbReference type="HOGENOM" id="CLU_073146_0_0_1"/>
<dbReference type="InterPro" id="IPR040815">
    <property type="entry name" value="Nas2_N"/>
</dbReference>
<evidence type="ECO:0000313" key="4">
    <source>
        <dbReference type="EMBL" id="EAZ63781.1"/>
    </source>
</evidence>
<protein>
    <recommendedName>
        <fullName evidence="2">Probable 26S proteasome regulatory subunit p27</fullName>
    </recommendedName>
</protein>
<keyword evidence="4" id="KW-0647">Proteasome</keyword>
<gene>
    <name evidence="4" type="primary">NAS2</name>
    <name evidence="4" type="ORF">PICST_51946</name>
</gene>
<keyword evidence="5" id="KW-1185">Reference proteome</keyword>
<dbReference type="Proteomes" id="UP000002258">
    <property type="component" value="Chromosome 1"/>
</dbReference>
<dbReference type="FunFam" id="2.30.42.10:FF:000107">
    <property type="entry name" value="26S proteasome non-ATPase regulatory subunit 9"/>
    <property type="match status" value="1"/>
</dbReference>
<name>A3GFM7_PICST</name>
<organism evidence="4 5">
    <name type="scientific">Scheffersomyces stipitis (strain ATCC 58785 / CBS 6054 / NBRC 10063 / NRRL Y-11545)</name>
    <name type="common">Yeast</name>
    <name type="synonym">Pichia stipitis</name>
    <dbReference type="NCBI Taxonomy" id="322104"/>
    <lineage>
        <taxon>Eukaryota</taxon>
        <taxon>Fungi</taxon>
        <taxon>Dikarya</taxon>
        <taxon>Ascomycota</taxon>
        <taxon>Saccharomycotina</taxon>
        <taxon>Pichiomycetes</taxon>
        <taxon>Debaryomycetaceae</taxon>
        <taxon>Scheffersomyces</taxon>
    </lineage>
</organism>
<accession>A3GFM7</accession>
<feature type="domain" description="Nas2 N-terminal" evidence="3">
    <location>
        <begin position="38"/>
        <end position="115"/>
    </location>
</feature>
<dbReference type="AlphaFoldDB" id="A3GFM7"/>
<dbReference type="InterPro" id="IPR036034">
    <property type="entry name" value="PDZ_sf"/>
</dbReference>
<proteinExistence type="predicted"/>
<dbReference type="GO" id="GO:0044183">
    <property type="term" value="F:protein folding chaperone"/>
    <property type="evidence" value="ECO:0007669"/>
    <property type="project" value="EnsemblFungi"/>
</dbReference>
<dbReference type="PANTHER" id="PTHR12651">
    <property type="entry name" value="26S PROTEASOME NON-ATPASE REGULATORY SUBUNIT 9"/>
    <property type="match status" value="1"/>
</dbReference>
<dbReference type="KEGG" id="pic:PICST_51946"/>
<keyword evidence="1" id="KW-0143">Chaperone</keyword>
<dbReference type="InParanoid" id="A3GFM7"/>
<dbReference type="eggNOG" id="KOG3129">
    <property type="taxonomic scope" value="Eukaryota"/>
</dbReference>
<evidence type="ECO:0000259" key="3">
    <source>
        <dbReference type="Pfam" id="PF18265"/>
    </source>
</evidence>
<dbReference type="Gene3D" id="2.30.42.10">
    <property type="match status" value="1"/>
</dbReference>
<dbReference type="STRING" id="322104.A3GFM7"/>
<comment type="caution">
    <text evidence="4">The sequence shown here is derived from an EMBL/GenBank/DDBJ whole genome shotgun (WGS) entry which is preliminary data.</text>
</comment>
<dbReference type="FunCoup" id="A3GFM7">
    <property type="interactions" value="1106"/>
</dbReference>
<sequence length="223" mass="25347">MTVDEHDISDDSLQGLLKALNLDTLKSYRTDFDQLDFQTLSQVKQEVESQLSVLFDVLRNKYRADMDTPLVTHDGFPRNDVDVVSIRLIRVKVIRLRNDNKTIIGLLEDKMIQEFASRQQNEPESSSQSEQFVVPFALVKDVANQGPAYIAGLRDDDKVIVFDEDIHAANHNKLANVVTRVRNSINRGIPVEVFRGEERLQLILQPTMNWGGQGVLGCRFIPL</sequence>
<evidence type="ECO:0000313" key="5">
    <source>
        <dbReference type="Proteomes" id="UP000002258"/>
    </source>
</evidence>
<evidence type="ECO:0000256" key="2">
    <source>
        <dbReference type="ARBA" id="ARBA00068021"/>
    </source>
</evidence>
<dbReference type="RefSeq" id="XP_001387804.1">
    <property type="nucleotide sequence ID" value="XM_001387767.1"/>
</dbReference>
<dbReference type="SUPFAM" id="SSF50156">
    <property type="entry name" value="PDZ domain-like"/>
    <property type="match status" value="1"/>
</dbReference>
<dbReference type="GO" id="GO:0005829">
    <property type="term" value="C:cytosol"/>
    <property type="evidence" value="ECO:0007669"/>
    <property type="project" value="EnsemblFungi"/>
</dbReference>
<dbReference type="EMBL" id="AAVQ01000001">
    <property type="protein sequence ID" value="EAZ63781.1"/>
    <property type="molecule type" value="Genomic_DNA"/>
</dbReference>
<dbReference type="GeneID" id="4851076"/>
<dbReference type="Gene3D" id="6.10.140.1710">
    <property type="match status" value="1"/>
</dbReference>
<dbReference type="OrthoDB" id="72325at2759"/>
<dbReference type="GO" id="GO:0000502">
    <property type="term" value="C:proteasome complex"/>
    <property type="evidence" value="ECO:0007669"/>
    <property type="project" value="UniProtKB-KW"/>
</dbReference>